<dbReference type="EMBL" id="CP019791">
    <property type="protein sequence ID" value="AQT68708.1"/>
    <property type="molecule type" value="Genomic_DNA"/>
</dbReference>
<dbReference type="STRING" id="1936003.STSP2_01880"/>
<evidence type="ECO:0000313" key="1">
    <source>
        <dbReference type="EMBL" id="AQT68708.1"/>
    </source>
</evidence>
<keyword evidence="2" id="KW-1185">Reference proteome</keyword>
<protein>
    <submittedName>
        <fullName evidence="1">Uncharacterized protein</fullName>
    </submittedName>
</protein>
<name>A0A1U9NLU4_9BACT</name>
<dbReference type="KEGG" id="alus:STSP2_01880"/>
<evidence type="ECO:0000313" key="2">
    <source>
        <dbReference type="Proteomes" id="UP000189674"/>
    </source>
</evidence>
<sequence>MSNNPLNINIVGKELVDYSRHILPSGKEVYFLVYEITHTDAQGLCRTYKDRVTFPPLDGGIQPESPEDVRECSECEGLFTASQTVSCHDCGRILCMQDAALTEENEERIPLCPEHAAKRNNPIVRFFNSLFKA</sequence>
<gene>
    <name evidence="1" type="ORF">STSP2_01880</name>
</gene>
<reference evidence="2" key="1">
    <citation type="submission" date="2017-02" db="EMBL/GenBank/DDBJ databases">
        <title>Comparative genomics and description of representatives of a novel lineage of planctomycetes thriving in anoxic sediments.</title>
        <authorList>
            <person name="Spring S."/>
            <person name="Bunk B."/>
            <person name="Sproer C."/>
        </authorList>
    </citation>
    <scope>NUCLEOTIDE SEQUENCE [LARGE SCALE GENOMIC DNA]</scope>
    <source>
        <strain evidence="2">ST-NAGAB-D1</strain>
    </source>
</reference>
<dbReference type="AlphaFoldDB" id="A0A1U9NLU4"/>
<organism evidence="1 2">
    <name type="scientific">Anaerohalosphaera lusitana</name>
    <dbReference type="NCBI Taxonomy" id="1936003"/>
    <lineage>
        <taxon>Bacteria</taxon>
        <taxon>Pseudomonadati</taxon>
        <taxon>Planctomycetota</taxon>
        <taxon>Phycisphaerae</taxon>
        <taxon>Sedimentisphaerales</taxon>
        <taxon>Anaerohalosphaeraceae</taxon>
        <taxon>Anaerohalosphaera</taxon>
    </lineage>
</organism>
<accession>A0A1U9NLU4</accession>
<dbReference type="Proteomes" id="UP000189674">
    <property type="component" value="Chromosome"/>
</dbReference>
<proteinExistence type="predicted"/>
<dbReference type="RefSeq" id="WP_146661952.1">
    <property type="nucleotide sequence ID" value="NZ_CP019791.1"/>
</dbReference>